<keyword evidence="1" id="KW-1185">Reference proteome</keyword>
<reference evidence="1" key="1">
    <citation type="journal article" date="2014" name="Nat. Commun.">
        <title>The tobacco genome sequence and its comparison with those of tomato and potato.</title>
        <authorList>
            <person name="Sierro N."/>
            <person name="Battey J.N."/>
            <person name="Ouadi S."/>
            <person name="Bakaher N."/>
            <person name="Bovet L."/>
            <person name="Willig A."/>
            <person name="Goepfert S."/>
            <person name="Peitsch M.C."/>
            <person name="Ivanov N.V."/>
        </authorList>
    </citation>
    <scope>NUCLEOTIDE SEQUENCE [LARGE SCALE GENOMIC DNA]</scope>
</reference>
<sequence>MGNCMEACLRREEIEESIHQELETEEKTSEILKAKKETEKKGNNSMRIKIVLTKEELEMLFLQLKLKEEKRLEDILGEIKRRRERRDSKWKPSLESITESPVPEIMDRS</sequence>
<gene>
    <name evidence="2" type="primary">LOC142162193</name>
</gene>
<dbReference type="Proteomes" id="UP000790787">
    <property type="component" value="Chromosome 7"/>
</dbReference>
<evidence type="ECO:0000313" key="1">
    <source>
        <dbReference type="Proteomes" id="UP000790787"/>
    </source>
</evidence>
<protein>
    <submittedName>
        <fullName evidence="2">Uncharacterized protein LOC142162193</fullName>
    </submittedName>
</protein>
<evidence type="ECO:0000313" key="2">
    <source>
        <dbReference type="RefSeq" id="XP_075074616.1"/>
    </source>
</evidence>
<accession>A0AC58RPG7</accession>
<organism evidence="1 2">
    <name type="scientific">Nicotiana tabacum</name>
    <name type="common">Common tobacco</name>
    <dbReference type="NCBI Taxonomy" id="4097"/>
    <lineage>
        <taxon>Eukaryota</taxon>
        <taxon>Viridiplantae</taxon>
        <taxon>Streptophyta</taxon>
        <taxon>Embryophyta</taxon>
        <taxon>Tracheophyta</taxon>
        <taxon>Spermatophyta</taxon>
        <taxon>Magnoliopsida</taxon>
        <taxon>eudicotyledons</taxon>
        <taxon>Gunneridae</taxon>
        <taxon>Pentapetalae</taxon>
        <taxon>asterids</taxon>
        <taxon>lamiids</taxon>
        <taxon>Solanales</taxon>
        <taxon>Solanaceae</taxon>
        <taxon>Nicotianoideae</taxon>
        <taxon>Nicotianeae</taxon>
        <taxon>Nicotiana</taxon>
    </lineage>
</organism>
<reference evidence="2" key="2">
    <citation type="submission" date="2025-08" db="UniProtKB">
        <authorList>
            <consortium name="RefSeq"/>
        </authorList>
    </citation>
    <scope>IDENTIFICATION</scope>
    <source>
        <tissue evidence="2">Leaf</tissue>
    </source>
</reference>
<name>A0AC58RPG7_TOBAC</name>
<dbReference type="RefSeq" id="XP_075074616.1">
    <property type="nucleotide sequence ID" value="XM_075218515.1"/>
</dbReference>
<proteinExistence type="predicted"/>